<reference evidence="5" key="1">
    <citation type="submission" date="2020-10" db="EMBL/GenBank/DDBJ databases">
        <authorList>
            <person name="Gilroy R."/>
        </authorList>
    </citation>
    <scope>NUCLEOTIDE SEQUENCE</scope>
    <source>
        <strain evidence="5">23406</strain>
    </source>
</reference>
<dbReference type="InterPro" id="IPR017900">
    <property type="entry name" value="4Fe4S_Fe_S_CS"/>
</dbReference>
<dbReference type="GO" id="GO:0051536">
    <property type="term" value="F:iron-sulfur cluster binding"/>
    <property type="evidence" value="ECO:0007669"/>
    <property type="project" value="UniProtKB-KW"/>
</dbReference>
<gene>
    <name evidence="5" type="ORF">IAB14_00540</name>
</gene>
<keyword evidence="3" id="KW-0411">Iron-sulfur</keyword>
<dbReference type="InterPro" id="IPR050340">
    <property type="entry name" value="Cytosolic_Fe-S_CAF"/>
</dbReference>
<dbReference type="AlphaFoldDB" id="A0A9D1NB11"/>
<dbReference type="CDD" id="cd10549">
    <property type="entry name" value="MtMvhB_like"/>
    <property type="match status" value="1"/>
</dbReference>
<dbReference type="Proteomes" id="UP000886891">
    <property type="component" value="Unassembled WGS sequence"/>
</dbReference>
<dbReference type="PROSITE" id="PS00198">
    <property type="entry name" value="4FE4S_FER_1"/>
    <property type="match status" value="2"/>
</dbReference>
<name>A0A9D1NB11_9FIRM</name>
<proteinExistence type="predicted"/>
<dbReference type="SUPFAM" id="SSF54862">
    <property type="entry name" value="4Fe-4S ferredoxins"/>
    <property type="match status" value="1"/>
</dbReference>
<evidence type="ECO:0000256" key="3">
    <source>
        <dbReference type="ARBA" id="ARBA00023014"/>
    </source>
</evidence>
<keyword evidence="1" id="KW-0479">Metal-binding</keyword>
<feature type="domain" description="4Fe-4S ferredoxin-type" evidence="4">
    <location>
        <begin position="119"/>
        <end position="148"/>
    </location>
</feature>
<feature type="domain" description="4Fe-4S ferredoxin-type" evidence="4">
    <location>
        <begin position="165"/>
        <end position="194"/>
    </location>
</feature>
<keyword evidence="2" id="KW-0408">Iron</keyword>
<dbReference type="GO" id="GO:0046872">
    <property type="term" value="F:metal ion binding"/>
    <property type="evidence" value="ECO:0007669"/>
    <property type="project" value="UniProtKB-KW"/>
</dbReference>
<dbReference type="Pfam" id="PF00037">
    <property type="entry name" value="Fer4"/>
    <property type="match status" value="2"/>
</dbReference>
<dbReference type="PROSITE" id="PS51379">
    <property type="entry name" value="4FE4S_FER_2"/>
    <property type="match status" value="3"/>
</dbReference>
<reference evidence="5" key="2">
    <citation type="journal article" date="2021" name="PeerJ">
        <title>Extensive microbial diversity within the chicken gut microbiome revealed by metagenomics and culture.</title>
        <authorList>
            <person name="Gilroy R."/>
            <person name="Ravi A."/>
            <person name="Getino M."/>
            <person name="Pursley I."/>
            <person name="Horton D.L."/>
            <person name="Alikhan N.F."/>
            <person name="Baker D."/>
            <person name="Gharbi K."/>
            <person name="Hall N."/>
            <person name="Watson M."/>
            <person name="Adriaenssens E.M."/>
            <person name="Foster-Nyarko E."/>
            <person name="Jarju S."/>
            <person name="Secka A."/>
            <person name="Antonio M."/>
            <person name="Oren A."/>
            <person name="Chaudhuri R.R."/>
            <person name="La Ragione R."/>
            <person name="Hildebrand F."/>
            <person name="Pallen M.J."/>
        </authorList>
    </citation>
    <scope>NUCLEOTIDE SEQUENCE</scope>
    <source>
        <strain evidence="5">23406</strain>
    </source>
</reference>
<dbReference type="Gene3D" id="3.30.70.20">
    <property type="match status" value="2"/>
</dbReference>
<evidence type="ECO:0000313" key="6">
    <source>
        <dbReference type="Proteomes" id="UP000886891"/>
    </source>
</evidence>
<dbReference type="InterPro" id="IPR009016">
    <property type="entry name" value="Fe_hydrogenase"/>
</dbReference>
<dbReference type="InterPro" id="IPR017896">
    <property type="entry name" value="4Fe4S_Fe-S-bd"/>
</dbReference>
<dbReference type="InterPro" id="IPR004108">
    <property type="entry name" value="Fe_hydrogenase_lsu_C"/>
</dbReference>
<dbReference type="Gene3D" id="3.40.950.10">
    <property type="entry name" value="Fe-only Hydrogenase (Larger Subunit), Chain L, domain 3"/>
    <property type="match status" value="1"/>
</dbReference>
<comment type="caution">
    <text evidence="5">The sequence shown here is derived from an EMBL/GenBank/DDBJ whole genome shotgun (WGS) entry which is preliminary data.</text>
</comment>
<dbReference type="PANTHER" id="PTHR11615">
    <property type="entry name" value="NITRATE, FORMATE, IRON DEHYDROGENASE"/>
    <property type="match status" value="1"/>
</dbReference>
<evidence type="ECO:0000256" key="2">
    <source>
        <dbReference type="ARBA" id="ARBA00023004"/>
    </source>
</evidence>
<sequence>MRLFDTHIQELKYEVIKELIKSYDNQTLDVAYRDIPKIIVPGPEAKMRCCIYKERAILQERIRLAMGGDKDNPTAVEVIDIACDECPAEGIFVTPACRGCLAHRCKDACPKDAISIVNHRAVVDKEKCIECGKCVAACPYNAIIKQQRPCIVSCKAGAISLDENKKAVINRNKCISCGACVYQCPFGAISDKSMILEVLDLLKASDHSKNYRVYAVIAPSIVSQFKYAKIEQVVTGIMQLGFHQVVEAALGADICLYKEVHEFAEKGTLTTSCCPAFVMYVEKNFPELKPYISSSLSPMCQAALLIKKSDPTAKVVFIGPCSAKKVEYKLEKTMGAIDSVLSFEELQAFLDARGIDAATLPETALDNASYYGRIFAKAGGITQGIVHIAKEQGVEGLNPISMNGIDQIKVNMLKLKLKRAEHNFFEGMACEGGCINGALCLNHGPKNALDVDKYGNEAREKTIENSVKLFKL</sequence>
<dbReference type="InterPro" id="IPR027631">
    <property type="entry name" value="Mono_FeFe_hydrog"/>
</dbReference>
<dbReference type="NCBIfam" id="TIGR04105">
    <property type="entry name" value="FeFe_hydrog_B1"/>
    <property type="match status" value="1"/>
</dbReference>
<feature type="domain" description="4Fe-4S ferredoxin-type" evidence="4">
    <location>
        <begin position="89"/>
        <end position="118"/>
    </location>
</feature>
<organism evidence="5 6">
    <name type="scientific">Candidatus Stercoripulliclostridium merdipullorum</name>
    <dbReference type="NCBI Taxonomy" id="2840952"/>
    <lineage>
        <taxon>Bacteria</taxon>
        <taxon>Bacillati</taxon>
        <taxon>Bacillota</taxon>
        <taxon>Clostridia</taxon>
        <taxon>Eubacteriales</taxon>
        <taxon>Candidatus Stercoripulliclostridium</taxon>
    </lineage>
</organism>
<dbReference type="Pfam" id="PF02906">
    <property type="entry name" value="Fe_hyd_lg_C"/>
    <property type="match status" value="1"/>
</dbReference>
<dbReference type="SUPFAM" id="SSF53920">
    <property type="entry name" value="Fe-only hydrogenase"/>
    <property type="match status" value="1"/>
</dbReference>
<protein>
    <submittedName>
        <fullName evidence="5">4Fe-4S dicluster domain-containing protein</fullName>
    </submittedName>
</protein>
<evidence type="ECO:0000259" key="4">
    <source>
        <dbReference type="PROSITE" id="PS51379"/>
    </source>
</evidence>
<accession>A0A9D1NB11</accession>
<dbReference type="EMBL" id="DVOH01000007">
    <property type="protein sequence ID" value="HIU99585.1"/>
    <property type="molecule type" value="Genomic_DNA"/>
</dbReference>
<evidence type="ECO:0000256" key="1">
    <source>
        <dbReference type="ARBA" id="ARBA00022723"/>
    </source>
</evidence>
<evidence type="ECO:0000313" key="5">
    <source>
        <dbReference type="EMBL" id="HIU99585.1"/>
    </source>
</evidence>